<name>A0AA97AG45_9CYAN</name>
<reference evidence="1" key="1">
    <citation type="submission" date="2020-05" db="EMBL/GenBank/DDBJ databases">
        <authorList>
            <person name="Zhu T."/>
            <person name="Keshari N."/>
            <person name="Lu X."/>
        </authorList>
    </citation>
    <scope>NUCLEOTIDE SEQUENCE</scope>
    <source>
        <strain evidence="1">NK1-12</strain>
    </source>
</reference>
<gene>
    <name evidence="1" type="ORF">HJG54_00110</name>
</gene>
<dbReference type="RefSeq" id="WP_316432651.1">
    <property type="nucleotide sequence ID" value="NZ_CP053586.1"/>
</dbReference>
<sequence length="138" mass="14895">MEWCGSSDGKQPAFCNEVLEKVVVSGMALIGVVSGGVAKSLLVFPARAQEEGERLLVNRQPSLVIGQPSLVEDQSQLTTDQGQITNDSLLLSEIEQPATTIAGWMAQIEASLVQITEVRGYLHLTNRGSFLSRCCFSL</sequence>
<evidence type="ECO:0000313" key="1">
    <source>
        <dbReference type="EMBL" id="WNZ21421.1"/>
    </source>
</evidence>
<dbReference type="EMBL" id="CP053586">
    <property type="protein sequence ID" value="WNZ21421.1"/>
    <property type="molecule type" value="Genomic_DNA"/>
</dbReference>
<protein>
    <submittedName>
        <fullName evidence="1">Uncharacterized protein</fullName>
    </submittedName>
</protein>
<proteinExistence type="predicted"/>
<accession>A0AA97AG45</accession>
<dbReference type="AlphaFoldDB" id="A0AA97AG45"/>
<organism evidence="1">
    <name type="scientific">Leptolyngbya sp. NK1-12</name>
    <dbReference type="NCBI Taxonomy" id="2547451"/>
    <lineage>
        <taxon>Bacteria</taxon>
        <taxon>Bacillati</taxon>
        <taxon>Cyanobacteriota</taxon>
        <taxon>Cyanophyceae</taxon>
        <taxon>Leptolyngbyales</taxon>
        <taxon>Leptolyngbyaceae</taxon>
        <taxon>Leptolyngbya group</taxon>
        <taxon>Leptolyngbya</taxon>
    </lineage>
</organism>